<sequence>MLQKTNNGPSEGIITHSEASNIVAPIEKMSEDVIVNVCVSTSGARYLESPSEIGDVKSLKYEIFQSLQV</sequence>
<protein>
    <submittedName>
        <fullName evidence="1">Uncharacterized protein</fullName>
    </submittedName>
</protein>
<reference evidence="1 2" key="1">
    <citation type="submission" date="2019-03" db="EMBL/GenBank/DDBJ databases">
        <title>Single cell metagenomics reveals metabolic interactions within the superorganism composed of flagellate Streblomastix strix and complex community of Bacteroidetes bacteria on its surface.</title>
        <authorList>
            <person name="Treitli S.C."/>
            <person name="Kolisko M."/>
            <person name="Husnik F."/>
            <person name="Keeling P."/>
            <person name="Hampl V."/>
        </authorList>
    </citation>
    <scope>NUCLEOTIDE SEQUENCE [LARGE SCALE GENOMIC DNA]</scope>
    <source>
        <strain evidence="1">ST1C</strain>
    </source>
</reference>
<accession>A0A5J4TUX8</accession>
<dbReference type="Proteomes" id="UP000324800">
    <property type="component" value="Unassembled WGS sequence"/>
</dbReference>
<evidence type="ECO:0000313" key="2">
    <source>
        <dbReference type="Proteomes" id="UP000324800"/>
    </source>
</evidence>
<comment type="caution">
    <text evidence="1">The sequence shown here is derived from an EMBL/GenBank/DDBJ whole genome shotgun (WGS) entry which is preliminary data.</text>
</comment>
<gene>
    <name evidence="1" type="ORF">EZS28_042771</name>
</gene>
<dbReference type="AlphaFoldDB" id="A0A5J4TUX8"/>
<organism evidence="1 2">
    <name type="scientific">Streblomastix strix</name>
    <dbReference type="NCBI Taxonomy" id="222440"/>
    <lineage>
        <taxon>Eukaryota</taxon>
        <taxon>Metamonada</taxon>
        <taxon>Preaxostyla</taxon>
        <taxon>Oxymonadida</taxon>
        <taxon>Streblomastigidae</taxon>
        <taxon>Streblomastix</taxon>
    </lineage>
</organism>
<dbReference type="EMBL" id="SNRW01025181">
    <property type="protein sequence ID" value="KAA6361703.1"/>
    <property type="molecule type" value="Genomic_DNA"/>
</dbReference>
<proteinExistence type="predicted"/>
<name>A0A5J4TUX8_9EUKA</name>
<evidence type="ECO:0000313" key="1">
    <source>
        <dbReference type="EMBL" id="KAA6361703.1"/>
    </source>
</evidence>